<dbReference type="InterPro" id="IPR010297">
    <property type="entry name" value="DUF900_hydrolase"/>
</dbReference>
<evidence type="ECO:0000313" key="1">
    <source>
        <dbReference type="EMBL" id="MEJ5902514.1"/>
    </source>
</evidence>
<sequence>MSALVMIFLLFGLVACSSKLERSAASVSFSRTDCKRVTVYVSTVRAPVDDSGTTFASGYSPHLRFVKHVVSVPPTHKANVVEWPSARPDPAKEFVTLTSRSLTADEFYSAIVSANRIPSVRLFVHGYNNTYQESVYRLAQLAADSHDGQTAVLFAWPSQGNALSYSTDRRAALASTAGLAETIEILVQGGRIKVGLLAHSMGAWLAMETLSGLSRTSRRQVARRLDNIVLAAPDIDTNDMIRQLNTIGRLAHPLNLLVSGDDEALAVSRIITGGQRVGADDVYNPWVKRAAMRYGARVIDISELSASDSFRHSRFTAMVSLYSKFHSQIDDQSAVKYAGPGTYVFHAATAQLEPTDQ</sequence>
<evidence type="ECO:0000313" key="2">
    <source>
        <dbReference type="Proteomes" id="UP001362311"/>
    </source>
</evidence>
<dbReference type="PIRSF" id="PIRSF033909">
    <property type="entry name" value="UCP033909"/>
    <property type="match status" value="1"/>
</dbReference>
<dbReference type="PANTHER" id="PTHR36513:SF1">
    <property type="entry name" value="TRANSMEMBRANE PROTEIN"/>
    <property type="match status" value="1"/>
</dbReference>
<name>A0ABD5K1W1_9HYPH</name>
<dbReference type="Proteomes" id="UP001362311">
    <property type="component" value="Unassembled WGS sequence"/>
</dbReference>
<protein>
    <submittedName>
        <fullName evidence="1">Alpha/beta fold hydrolase</fullName>
    </submittedName>
</protein>
<gene>
    <name evidence="1" type="ORF">WIX40_20720</name>
</gene>
<dbReference type="InterPro" id="IPR029058">
    <property type="entry name" value="AB_hydrolase_fold"/>
</dbReference>
<keyword evidence="1" id="KW-0378">Hydrolase</keyword>
<comment type="caution">
    <text evidence="1">The sequence shown here is derived from an EMBL/GenBank/DDBJ whole genome shotgun (WGS) entry which is preliminary data.</text>
</comment>
<accession>A0ABD5K1W1</accession>
<dbReference type="AlphaFoldDB" id="A0ABD5K1W1"/>
<reference evidence="1 2" key="1">
    <citation type="submission" date="2024-03" db="EMBL/GenBank/DDBJ databases">
        <title>Reference genomes for the five species model microbial community.</title>
        <authorList>
            <person name="Padfield D."/>
        </authorList>
    </citation>
    <scope>NUCLEOTIDE SEQUENCE [LARGE SCALE GENOMIC DNA]</scope>
    <source>
        <strain evidence="1 2">AB1</strain>
    </source>
</reference>
<proteinExistence type="predicted"/>
<dbReference type="RefSeq" id="WP_339441857.1">
    <property type="nucleotide sequence ID" value="NZ_JBBHKQ010000002.1"/>
</dbReference>
<dbReference type="GO" id="GO:0016787">
    <property type="term" value="F:hydrolase activity"/>
    <property type="evidence" value="ECO:0007669"/>
    <property type="project" value="UniProtKB-KW"/>
</dbReference>
<organism evidence="1 2">
    <name type="scientific">Ochrobactrum teleogrylli</name>
    <dbReference type="NCBI Taxonomy" id="2479765"/>
    <lineage>
        <taxon>Bacteria</taxon>
        <taxon>Pseudomonadati</taxon>
        <taxon>Pseudomonadota</taxon>
        <taxon>Alphaproteobacteria</taxon>
        <taxon>Hyphomicrobiales</taxon>
        <taxon>Brucellaceae</taxon>
        <taxon>Brucella/Ochrobactrum group</taxon>
        <taxon>Ochrobactrum</taxon>
    </lineage>
</organism>
<dbReference type="PANTHER" id="PTHR36513">
    <property type="entry name" value="ABC TRANSMEMBRANE TYPE-1 DOMAIN-CONTAINING PROTEIN"/>
    <property type="match status" value="1"/>
</dbReference>
<dbReference type="EMBL" id="JBBHKQ010000002">
    <property type="protein sequence ID" value="MEJ5902514.1"/>
    <property type="molecule type" value="Genomic_DNA"/>
</dbReference>
<dbReference type="SUPFAM" id="SSF53474">
    <property type="entry name" value="alpha/beta-Hydrolases"/>
    <property type="match status" value="1"/>
</dbReference>
<dbReference type="Pfam" id="PF05990">
    <property type="entry name" value="DUF900"/>
    <property type="match status" value="1"/>
</dbReference>
<dbReference type="InterPro" id="IPR014586">
    <property type="entry name" value="UCP033909"/>
</dbReference>
<dbReference type="Gene3D" id="3.40.50.1820">
    <property type="entry name" value="alpha/beta hydrolase"/>
    <property type="match status" value="1"/>
</dbReference>